<dbReference type="InterPro" id="IPR052535">
    <property type="entry name" value="Bacilysin_H2HPP_isomerase"/>
</dbReference>
<accession>A0A1H3ZM22</accession>
<sequence length="113" mass="12585">MKTRSNTFIPESETVWESCGEGIRRQIMGYDPHLMVVKVAFEKGAVGALHTHYHSQASHVVSGRFESRVGTEKRLLGPGDGYYVAPDEPHELLCLEAGIVLDIFSPLRADFLK</sequence>
<dbReference type="RefSeq" id="WP_010263186.1">
    <property type="nucleotide sequence ID" value="NZ_CAEG01000012.1"/>
</dbReference>
<evidence type="ECO:0000259" key="1">
    <source>
        <dbReference type="Pfam" id="PF07883"/>
    </source>
</evidence>
<organism evidence="2 3">
    <name type="scientific">Alistipes timonensis JC136</name>
    <dbReference type="NCBI Taxonomy" id="1033731"/>
    <lineage>
        <taxon>Bacteria</taxon>
        <taxon>Pseudomonadati</taxon>
        <taxon>Bacteroidota</taxon>
        <taxon>Bacteroidia</taxon>
        <taxon>Bacteroidales</taxon>
        <taxon>Rikenellaceae</taxon>
        <taxon>Alistipes</taxon>
    </lineage>
</organism>
<dbReference type="PANTHER" id="PTHR40112">
    <property type="entry name" value="H2HPP ISOMERASE"/>
    <property type="match status" value="1"/>
</dbReference>
<dbReference type="OrthoDB" id="9811153at2"/>
<dbReference type="InterPro" id="IPR014710">
    <property type="entry name" value="RmlC-like_jellyroll"/>
</dbReference>
<dbReference type="Gene3D" id="2.60.120.10">
    <property type="entry name" value="Jelly Rolls"/>
    <property type="match status" value="1"/>
</dbReference>
<name>A0A1H3ZM22_9BACT</name>
<dbReference type="InterPro" id="IPR011051">
    <property type="entry name" value="RmlC_Cupin_sf"/>
</dbReference>
<feature type="domain" description="Cupin type-2" evidence="1">
    <location>
        <begin position="39"/>
        <end position="95"/>
    </location>
</feature>
<dbReference type="InterPro" id="IPR013096">
    <property type="entry name" value="Cupin_2"/>
</dbReference>
<reference evidence="2 3" key="1">
    <citation type="submission" date="2016-10" db="EMBL/GenBank/DDBJ databases">
        <authorList>
            <person name="de Groot N.N."/>
        </authorList>
    </citation>
    <scope>NUCLEOTIDE SEQUENCE [LARGE SCALE GENOMIC DNA]</scope>
    <source>
        <strain evidence="2 3">DSM 25383</strain>
    </source>
</reference>
<dbReference type="Pfam" id="PF07883">
    <property type="entry name" value="Cupin_2"/>
    <property type="match status" value="1"/>
</dbReference>
<gene>
    <name evidence="2" type="ORF">SAMN05444145_102266</name>
</gene>
<dbReference type="Proteomes" id="UP000183253">
    <property type="component" value="Unassembled WGS sequence"/>
</dbReference>
<dbReference type="EMBL" id="FNRI01000002">
    <property type="protein sequence ID" value="SEA24856.1"/>
    <property type="molecule type" value="Genomic_DNA"/>
</dbReference>
<dbReference type="PANTHER" id="PTHR40112:SF1">
    <property type="entry name" value="H2HPP ISOMERASE"/>
    <property type="match status" value="1"/>
</dbReference>
<dbReference type="PIRSF" id="PIRSF029883">
    <property type="entry name" value="KdgF"/>
    <property type="match status" value="1"/>
</dbReference>
<evidence type="ECO:0000313" key="2">
    <source>
        <dbReference type="EMBL" id="SEA24856.1"/>
    </source>
</evidence>
<protein>
    <submittedName>
        <fullName evidence="2">Cupin domain-containing protein</fullName>
    </submittedName>
</protein>
<dbReference type="InterPro" id="IPR025499">
    <property type="entry name" value="KdgF"/>
</dbReference>
<dbReference type="SUPFAM" id="SSF51182">
    <property type="entry name" value="RmlC-like cupins"/>
    <property type="match status" value="1"/>
</dbReference>
<dbReference type="AlphaFoldDB" id="A0A1H3ZM22"/>
<keyword evidence="3" id="KW-1185">Reference proteome</keyword>
<dbReference type="STRING" id="1033731.SAMN05444145_102266"/>
<dbReference type="CDD" id="cd02238">
    <property type="entry name" value="cupin_KdgF"/>
    <property type="match status" value="1"/>
</dbReference>
<evidence type="ECO:0000313" key="3">
    <source>
        <dbReference type="Proteomes" id="UP000183253"/>
    </source>
</evidence>
<proteinExistence type="predicted"/>